<reference evidence="2 3" key="1">
    <citation type="journal article" date="2018" name="MBio">
        <title>Comparative Genomics Reveals the Core Gene Toolbox for the Fungus-Insect Symbiosis.</title>
        <authorList>
            <person name="Wang Y."/>
            <person name="Stata M."/>
            <person name="Wang W."/>
            <person name="Stajich J.E."/>
            <person name="White M.M."/>
            <person name="Moncalvo J.M."/>
        </authorList>
    </citation>
    <scope>NUCLEOTIDE SEQUENCE [LARGE SCALE GENOMIC DNA]</scope>
    <source>
        <strain evidence="2 3">SC-DP-2</strain>
    </source>
</reference>
<evidence type="ECO:0000313" key="3">
    <source>
        <dbReference type="Proteomes" id="UP000245609"/>
    </source>
</evidence>
<comment type="caution">
    <text evidence="2">The sequence shown here is derived from an EMBL/GenBank/DDBJ whole genome shotgun (WGS) entry which is preliminary data.</text>
</comment>
<dbReference type="AlphaFoldDB" id="A0A2T9XWX7"/>
<keyword evidence="1" id="KW-0732">Signal</keyword>
<feature type="signal peptide" evidence="1">
    <location>
        <begin position="1"/>
        <end position="17"/>
    </location>
</feature>
<gene>
    <name evidence="2" type="ORF">BB560_007308</name>
</gene>
<evidence type="ECO:0000313" key="2">
    <source>
        <dbReference type="EMBL" id="PVU84584.1"/>
    </source>
</evidence>
<evidence type="ECO:0000256" key="1">
    <source>
        <dbReference type="SAM" id="SignalP"/>
    </source>
</evidence>
<dbReference type="EMBL" id="MBFS01003887">
    <property type="protein sequence ID" value="PVU84584.1"/>
    <property type="molecule type" value="Genomic_DNA"/>
</dbReference>
<dbReference type="STRING" id="133381.A0A2T9XWX7"/>
<accession>A0A2T9XWX7</accession>
<feature type="chain" id="PRO_5015744318" evidence="1">
    <location>
        <begin position="18"/>
        <end position="184"/>
    </location>
</feature>
<keyword evidence="3" id="KW-1185">Reference proteome</keyword>
<name>A0A2T9XWX7_9FUNG</name>
<sequence length="184" mass="20731">MVLFSLLFWNFLLSCLAYSYQVTEYKNLTIPQPPSYGSFTKSPMLLNRCSQRNKFTIAITFNSPPLTDVFVSLSRNPNRVPSYTVIPGVYSKISSIICYASSKVGEESWLRKINTFTNMTADSIQYLEYNAGKISVGKKTSDQDMQKIDFPSSVDVNPAFIYISQWYGPLDLKSVTISCATGLF</sequence>
<organism evidence="2 3">
    <name type="scientific">Smittium megazygosporum</name>
    <dbReference type="NCBI Taxonomy" id="133381"/>
    <lineage>
        <taxon>Eukaryota</taxon>
        <taxon>Fungi</taxon>
        <taxon>Fungi incertae sedis</taxon>
        <taxon>Zoopagomycota</taxon>
        <taxon>Kickxellomycotina</taxon>
        <taxon>Harpellomycetes</taxon>
        <taxon>Harpellales</taxon>
        <taxon>Legeriomycetaceae</taxon>
        <taxon>Smittium</taxon>
    </lineage>
</organism>
<protein>
    <submittedName>
        <fullName evidence="2">Uncharacterized protein</fullName>
    </submittedName>
</protein>
<dbReference type="Proteomes" id="UP000245609">
    <property type="component" value="Unassembled WGS sequence"/>
</dbReference>
<proteinExistence type="predicted"/>